<dbReference type="AlphaFoldDB" id="A0AAE1TMR7"/>
<protein>
    <submittedName>
        <fullName evidence="2">Uncharacterized protein</fullName>
    </submittedName>
</protein>
<keyword evidence="3" id="KW-1185">Reference proteome</keyword>
<dbReference type="EMBL" id="JAWZYT010005197">
    <property type="protein sequence ID" value="KAK4291303.1"/>
    <property type="molecule type" value="Genomic_DNA"/>
</dbReference>
<evidence type="ECO:0000256" key="1">
    <source>
        <dbReference type="SAM" id="Coils"/>
    </source>
</evidence>
<name>A0AAE1TMR7_9EUCA</name>
<dbReference type="Proteomes" id="UP001292094">
    <property type="component" value="Unassembled WGS sequence"/>
</dbReference>
<sequence>MSGTKVERVEGRKDVERVEKMWNVWKKDVERVEKDVERVEKDVERVEKDVERVEKMWNEWKGGHRFPNSLHNQMY</sequence>
<gene>
    <name evidence="2" type="ORF">Pmani_035867</name>
</gene>
<reference evidence="2" key="1">
    <citation type="submission" date="2023-11" db="EMBL/GenBank/DDBJ databases">
        <title>Genome assemblies of two species of porcelain crab, Petrolisthes cinctipes and Petrolisthes manimaculis (Anomura: Porcellanidae).</title>
        <authorList>
            <person name="Angst P."/>
        </authorList>
    </citation>
    <scope>NUCLEOTIDE SEQUENCE</scope>
    <source>
        <strain evidence="2">PB745_02</strain>
        <tissue evidence="2">Gill</tissue>
    </source>
</reference>
<keyword evidence="1" id="KW-0175">Coiled coil</keyword>
<accession>A0AAE1TMR7</accession>
<evidence type="ECO:0000313" key="3">
    <source>
        <dbReference type="Proteomes" id="UP001292094"/>
    </source>
</evidence>
<proteinExistence type="predicted"/>
<dbReference type="Gene3D" id="1.20.1480.30">
    <property type="entry name" value="Designed four-helix bundle protein"/>
    <property type="match status" value="1"/>
</dbReference>
<organism evidence="2 3">
    <name type="scientific">Petrolisthes manimaculis</name>
    <dbReference type="NCBI Taxonomy" id="1843537"/>
    <lineage>
        <taxon>Eukaryota</taxon>
        <taxon>Metazoa</taxon>
        <taxon>Ecdysozoa</taxon>
        <taxon>Arthropoda</taxon>
        <taxon>Crustacea</taxon>
        <taxon>Multicrustacea</taxon>
        <taxon>Malacostraca</taxon>
        <taxon>Eumalacostraca</taxon>
        <taxon>Eucarida</taxon>
        <taxon>Decapoda</taxon>
        <taxon>Pleocyemata</taxon>
        <taxon>Anomura</taxon>
        <taxon>Galatheoidea</taxon>
        <taxon>Porcellanidae</taxon>
        <taxon>Petrolisthes</taxon>
    </lineage>
</organism>
<comment type="caution">
    <text evidence="2">The sequence shown here is derived from an EMBL/GenBank/DDBJ whole genome shotgun (WGS) entry which is preliminary data.</text>
</comment>
<feature type="coiled-coil region" evidence="1">
    <location>
        <begin position="29"/>
        <end position="56"/>
    </location>
</feature>
<evidence type="ECO:0000313" key="2">
    <source>
        <dbReference type="EMBL" id="KAK4291303.1"/>
    </source>
</evidence>